<evidence type="ECO:0000256" key="1">
    <source>
        <dbReference type="SAM" id="MobiDB-lite"/>
    </source>
</evidence>
<feature type="signal peptide" evidence="2">
    <location>
        <begin position="1"/>
        <end position="23"/>
    </location>
</feature>
<name>A0ABN2SSP1_9MICO</name>
<evidence type="ECO:0008006" key="5">
    <source>
        <dbReference type="Google" id="ProtNLM"/>
    </source>
</evidence>
<dbReference type="PROSITE" id="PS51257">
    <property type="entry name" value="PROKAR_LIPOPROTEIN"/>
    <property type="match status" value="1"/>
</dbReference>
<feature type="region of interest" description="Disordered" evidence="1">
    <location>
        <begin position="25"/>
        <end position="65"/>
    </location>
</feature>
<sequence>MTTPLARLGAALVFVLTAALATACTSAPPSGPQVSESTAPTPSTPAPDPSGEPSDDPDASAEPTCDTMIPAETVADFASVGWTARADPFYIGETELPEGLQCIWADFEGPAGDHLQLFGWAPVEPDVASEAQDNLVSQGWVRESAVEGVYITESPETSIATDADGYGMTYLFGDGWVKIADTKQGLLLVEWPRD</sequence>
<dbReference type="EMBL" id="BAAAOH010000001">
    <property type="protein sequence ID" value="GAA1991776.1"/>
    <property type="molecule type" value="Genomic_DNA"/>
</dbReference>
<evidence type="ECO:0000313" key="4">
    <source>
        <dbReference type="Proteomes" id="UP001500326"/>
    </source>
</evidence>
<comment type="caution">
    <text evidence="3">The sequence shown here is derived from an EMBL/GenBank/DDBJ whole genome shotgun (WGS) entry which is preliminary data.</text>
</comment>
<gene>
    <name evidence="3" type="ORF">GCM10009777_29000</name>
</gene>
<evidence type="ECO:0000256" key="2">
    <source>
        <dbReference type="SAM" id="SignalP"/>
    </source>
</evidence>
<keyword evidence="4" id="KW-1185">Reference proteome</keyword>
<accession>A0ABN2SSP1</accession>
<keyword evidence="2" id="KW-0732">Signal</keyword>
<protein>
    <recommendedName>
        <fullName evidence="5">Nitrate ABC transporter substrate-binding protein</fullName>
    </recommendedName>
</protein>
<dbReference type="Proteomes" id="UP001500326">
    <property type="component" value="Unassembled WGS sequence"/>
</dbReference>
<proteinExistence type="predicted"/>
<dbReference type="RefSeq" id="WP_344063703.1">
    <property type="nucleotide sequence ID" value="NZ_BAAAOH010000001.1"/>
</dbReference>
<reference evidence="3 4" key="1">
    <citation type="journal article" date="2019" name="Int. J. Syst. Evol. Microbiol.">
        <title>The Global Catalogue of Microorganisms (GCM) 10K type strain sequencing project: providing services to taxonomists for standard genome sequencing and annotation.</title>
        <authorList>
            <consortium name="The Broad Institute Genomics Platform"/>
            <consortium name="The Broad Institute Genome Sequencing Center for Infectious Disease"/>
            <person name="Wu L."/>
            <person name="Ma J."/>
        </authorList>
    </citation>
    <scope>NUCLEOTIDE SEQUENCE [LARGE SCALE GENOMIC DNA]</scope>
    <source>
        <strain evidence="3 4">JCM 14902</strain>
    </source>
</reference>
<feature type="chain" id="PRO_5046183250" description="Nitrate ABC transporter substrate-binding protein" evidence="2">
    <location>
        <begin position="24"/>
        <end position="194"/>
    </location>
</feature>
<evidence type="ECO:0000313" key="3">
    <source>
        <dbReference type="EMBL" id="GAA1991776.1"/>
    </source>
</evidence>
<organism evidence="3 4">
    <name type="scientific">Microbacterium pumilum</name>
    <dbReference type="NCBI Taxonomy" id="344165"/>
    <lineage>
        <taxon>Bacteria</taxon>
        <taxon>Bacillati</taxon>
        <taxon>Actinomycetota</taxon>
        <taxon>Actinomycetes</taxon>
        <taxon>Micrococcales</taxon>
        <taxon>Microbacteriaceae</taxon>
        <taxon>Microbacterium</taxon>
    </lineage>
</organism>